<evidence type="ECO:0000256" key="1">
    <source>
        <dbReference type="SAM" id="MobiDB-lite"/>
    </source>
</evidence>
<dbReference type="AlphaFoldDB" id="A8FTF7"/>
<feature type="region of interest" description="Disordered" evidence="1">
    <location>
        <begin position="1"/>
        <end position="21"/>
    </location>
</feature>
<dbReference type="KEGG" id="sse:Ssed_1519"/>
<evidence type="ECO:0000313" key="3">
    <source>
        <dbReference type="Proteomes" id="UP000002015"/>
    </source>
</evidence>
<name>A8FTF7_SHESH</name>
<dbReference type="Proteomes" id="UP000002015">
    <property type="component" value="Chromosome"/>
</dbReference>
<sequence length="239" mass="26144">MACGGGGANSQTTTTPEKSSTHEFRADVINLISSPDTARLNSKVDLFYKNAGIDEVEIASNLDYQQKKSTSSFGWKGLPKANLIFTIKDSYNNQSVLSTTTMEFNSAQPNFFLLAMGKTSGLEKRTLHRINKLDGALNSYRFTHANALDPRSVDIYDVDTKQALVLNLSFNHTSGVHVYDEGLAETSVIVIPSGTQPSFSNTSNYLVQTSLSHLGSNHLNVLIANPDSPSIWSLKQYSE</sequence>
<feature type="compositionally biased region" description="Polar residues" evidence="1">
    <location>
        <begin position="9"/>
        <end position="18"/>
    </location>
</feature>
<accession>A8FTF7</accession>
<reference evidence="2 3" key="1">
    <citation type="submission" date="2007-08" db="EMBL/GenBank/DDBJ databases">
        <title>Complete sequence of Shewanella sediminis HAW-EB3.</title>
        <authorList>
            <consortium name="US DOE Joint Genome Institute"/>
            <person name="Copeland A."/>
            <person name="Lucas S."/>
            <person name="Lapidus A."/>
            <person name="Barry K."/>
            <person name="Glavina del Rio T."/>
            <person name="Dalin E."/>
            <person name="Tice H."/>
            <person name="Pitluck S."/>
            <person name="Chertkov O."/>
            <person name="Brettin T."/>
            <person name="Bruce D."/>
            <person name="Detter J.C."/>
            <person name="Han C."/>
            <person name="Schmutz J."/>
            <person name="Larimer F."/>
            <person name="Land M."/>
            <person name="Hauser L."/>
            <person name="Kyrpides N."/>
            <person name="Kim E."/>
            <person name="Zhao J.-S."/>
            <person name="Richardson P."/>
        </authorList>
    </citation>
    <scope>NUCLEOTIDE SEQUENCE [LARGE SCALE GENOMIC DNA]</scope>
    <source>
        <strain evidence="2 3">HAW-EB3</strain>
    </source>
</reference>
<protein>
    <recommendedName>
        <fullName evidence="4">Lipoprotein</fullName>
    </recommendedName>
</protein>
<keyword evidence="3" id="KW-1185">Reference proteome</keyword>
<evidence type="ECO:0008006" key="4">
    <source>
        <dbReference type="Google" id="ProtNLM"/>
    </source>
</evidence>
<dbReference type="EMBL" id="CP000821">
    <property type="protein sequence ID" value="ABV36130.1"/>
    <property type="molecule type" value="Genomic_DNA"/>
</dbReference>
<dbReference type="STRING" id="425104.Ssed_1519"/>
<organism evidence="2 3">
    <name type="scientific">Shewanella sediminis (strain HAW-EB3)</name>
    <dbReference type="NCBI Taxonomy" id="425104"/>
    <lineage>
        <taxon>Bacteria</taxon>
        <taxon>Pseudomonadati</taxon>
        <taxon>Pseudomonadota</taxon>
        <taxon>Gammaproteobacteria</taxon>
        <taxon>Alteromonadales</taxon>
        <taxon>Shewanellaceae</taxon>
        <taxon>Shewanella</taxon>
    </lineage>
</organism>
<gene>
    <name evidence="2" type="ordered locus">Ssed_1519</name>
</gene>
<evidence type="ECO:0000313" key="2">
    <source>
        <dbReference type="EMBL" id="ABV36130.1"/>
    </source>
</evidence>
<dbReference type="HOGENOM" id="CLU_1160450_0_0_6"/>
<proteinExistence type="predicted"/>